<proteinExistence type="predicted"/>
<dbReference type="Pfam" id="PF06054">
    <property type="entry name" value="CoiA_nuc"/>
    <property type="match status" value="1"/>
</dbReference>
<reference evidence="3 4" key="1">
    <citation type="journal article" date="2021" name="Int. J. Syst. Evol. Microbiol.">
        <title>Reticulibacter mediterranei gen. nov., sp. nov., within the new family Reticulibacteraceae fam. nov., and Ktedonospora formicarum gen. nov., sp. nov., Ktedonobacter robiniae sp. nov., Dictyobacter formicarum sp. nov. and Dictyobacter arantiisoli sp. nov., belonging to the class Ktedonobacteria.</title>
        <authorList>
            <person name="Yabe S."/>
            <person name="Zheng Y."/>
            <person name="Wang C.M."/>
            <person name="Sakai Y."/>
            <person name="Abe K."/>
            <person name="Yokota A."/>
            <person name="Donadio S."/>
            <person name="Cavaletti L."/>
            <person name="Monciardini P."/>
        </authorList>
    </citation>
    <scope>NUCLEOTIDE SEQUENCE [LARGE SCALE GENOMIC DNA]</scope>
    <source>
        <strain evidence="3 4">SOSP1-30</strain>
    </source>
</reference>
<dbReference type="InterPro" id="IPR057253">
    <property type="entry name" value="CoiA-like_N"/>
</dbReference>
<dbReference type="InterPro" id="IPR010330">
    <property type="entry name" value="CoiA_nuc"/>
</dbReference>
<organism evidence="3 4">
    <name type="scientific">Ktedonobacter robiniae</name>
    <dbReference type="NCBI Taxonomy" id="2778365"/>
    <lineage>
        <taxon>Bacteria</taxon>
        <taxon>Bacillati</taxon>
        <taxon>Chloroflexota</taxon>
        <taxon>Ktedonobacteria</taxon>
        <taxon>Ktedonobacterales</taxon>
        <taxon>Ktedonobacteraceae</taxon>
        <taxon>Ktedonobacter</taxon>
    </lineage>
</organism>
<comment type="caution">
    <text evidence="3">The sequence shown here is derived from an EMBL/GenBank/DDBJ whole genome shotgun (WGS) entry which is preliminary data.</text>
</comment>
<dbReference type="RefSeq" id="WP_201371764.1">
    <property type="nucleotide sequence ID" value="NZ_BNJG01000001.1"/>
</dbReference>
<dbReference type="Proteomes" id="UP000654345">
    <property type="component" value="Unassembled WGS sequence"/>
</dbReference>
<accession>A0ABQ3UQW1</accession>
<sequence length="373" mass="42685">MLVAYGPEGQTVVASETPLEQLQEWSRDRLLQCPNCRGVVHLRGGGAKRMQPHFAHQRGECAWSTEGESVQHMRGKAVLARWLKGQFPEAQVTLEERLPEPNRIADVFLRHADGLCQAVEYQCAPLEIEEWQMRHEAYRKEGIIDTWIIGSNRREKQEAFIDAVIQMAHEALFLDSQVTPPRTWLRWPITRQVAQEWQSQVTPQARRMPTLEGWVGRQGYGATLIGPLHEIRIDREGRLLHPVRTRMEERGRLLQRMSQAQAPEPGLMAAYLRTYMDEAIVHGIIVPLLKSYLLDPELLQRYNYGRGLPQRPLSTEDRARVEKAKVWLRNLGQKGYTGARLQEIARELPFVGPYAAFASYMELLVTLGGGLSQ</sequence>
<keyword evidence="4" id="KW-1185">Reference proteome</keyword>
<evidence type="ECO:0000313" key="3">
    <source>
        <dbReference type="EMBL" id="GHO55133.1"/>
    </source>
</evidence>
<evidence type="ECO:0000259" key="2">
    <source>
        <dbReference type="Pfam" id="PF25164"/>
    </source>
</evidence>
<feature type="domain" description="Competence protein CoiA nuclease-like" evidence="1">
    <location>
        <begin position="68"/>
        <end position="161"/>
    </location>
</feature>
<dbReference type="EMBL" id="BNJG01000001">
    <property type="protein sequence ID" value="GHO55133.1"/>
    <property type="molecule type" value="Genomic_DNA"/>
</dbReference>
<gene>
    <name evidence="3" type="ORF">KSB_36080</name>
</gene>
<evidence type="ECO:0008006" key="5">
    <source>
        <dbReference type="Google" id="ProtNLM"/>
    </source>
</evidence>
<evidence type="ECO:0000313" key="4">
    <source>
        <dbReference type="Proteomes" id="UP000654345"/>
    </source>
</evidence>
<evidence type="ECO:0000259" key="1">
    <source>
        <dbReference type="Pfam" id="PF06054"/>
    </source>
</evidence>
<feature type="domain" description="Competence protein CoiA-like N-terminal" evidence="2">
    <location>
        <begin position="19"/>
        <end position="62"/>
    </location>
</feature>
<protein>
    <recommendedName>
        <fullName evidence="5">Competence protein CoiA</fullName>
    </recommendedName>
</protein>
<name>A0ABQ3UQW1_9CHLR</name>
<dbReference type="Pfam" id="PF25164">
    <property type="entry name" value="CoiA_N"/>
    <property type="match status" value="1"/>
</dbReference>